<dbReference type="AlphaFoldDB" id="A0A934JWT3"/>
<dbReference type="Pfam" id="PF01548">
    <property type="entry name" value="DEDD_Tnp_IS110"/>
    <property type="match status" value="1"/>
</dbReference>
<gene>
    <name evidence="2" type="ORF">JF886_11755</name>
</gene>
<dbReference type="EMBL" id="JAEKNS010000123">
    <property type="protein sequence ID" value="MBJ7595509.1"/>
    <property type="molecule type" value="Genomic_DNA"/>
</dbReference>
<evidence type="ECO:0000259" key="1">
    <source>
        <dbReference type="Pfam" id="PF01548"/>
    </source>
</evidence>
<comment type="caution">
    <text evidence="2">The sequence shown here is derived from an EMBL/GenBank/DDBJ whole genome shotgun (WGS) entry which is preliminary data.</text>
</comment>
<name>A0A934JWT3_9BACT</name>
<dbReference type="InterPro" id="IPR047650">
    <property type="entry name" value="Transpos_IS110"/>
</dbReference>
<organism evidence="2 3">
    <name type="scientific">Candidatus Aeolococcus gillhamiae</name>
    <dbReference type="NCBI Taxonomy" id="3127015"/>
    <lineage>
        <taxon>Bacteria</taxon>
        <taxon>Bacillati</taxon>
        <taxon>Candidatus Dormiibacterota</taxon>
        <taxon>Candidatus Dormibacteria</taxon>
        <taxon>Candidatus Aeolococcales</taxon>
        <taxon>Candidatus Aeolococcaceae</taxon>
        <taxon>Candidatus Aeolococcus</taxon>
    </lineage>
</organism>
<dbReference type="GO" id="GO:0003677">
    <property type="term" value="F:DNA binding"/>
    <property type="evidence" value="ECO:0007669"/>
    <property type="project" value="InterPro"/>
</dbReference>
<dbReference type="GO" id="GO:0006313">
    <property type="term" value="P:DNA transposition"/>
    <property type="evidence" value="ECO:0007669"/>
    <property type="project" value="InterPro"/>
</dbReference>
<dbReference type="PANTHER" id="PTHR33055:SF16">
    <property type="entry name" value="TRANSPOSASE FOR INSERTION SEQUENCE ELEMENT IS1547"/>
    <property type="match status" value="1"/>
</dbReference>
<dbReference type="RefSeq" id="WP_337312686.1">
    <property type="nucleotide sequence ID" value="NZ_JAEKNS010000123.1"/>
</dbReference>
<evidence type="ECO:0000313" key="3">
    <source>
        <dbReference type="Proteomes" id="UP000606991"/>
    </source>
</evidence>
<feature type="domain" description="Transposase IS110-like N-terminal" evidence="1">
    <location>
        <begin position="4"/>
        <end position="136"/>
    </location>
</feature>
<evidence type="ECO:0000313" key="2">
    <source>
        <dbReference type="EMBL" id="MBJ7595509.1"/>
    </source>
</evidence>
<protein>
    <submittedName>
        <fullName evidence="2">Transposase</fullName>
    </submittedName>
</protein>
<sequence>MVIIGIDCHTQVHVAASIDATGQVVGRFTAGASAQELAALTTWASNQAPNLVAVEGARGFGLALTRCLLAADLEVADVPTHLTADGRRRSRFRGKDDESDAVVIARVALRERDLPHLRPGHLDADLKLLVDARDQAFSGLNWSHRPPMVP</sequence>
<dbReference type="PANTHER" id="PTHR33055">
    <property type="entry name" value="TRANSPOSASE FOR INSERTION SEQUENCE ELEMENT IS1111A"/>
    <property type="match status" value="1"/>
</dbReference>
<proteinExistence type="predicted"/>
<dbReference type="Proteomes" id="UP000606991">
    <property type="component" value="Unassembled WGS sequence"/>
</dbReference>
<reference evidence="2 3" key="1">
    <citation type="submission" date="2020-10" db="EMBL/GenBank/DDBJ databases">
        <title>Ca. Dormibacterota MAGs.</title>
        <authorList>
            <person name="Montgomery K."/>
        </authorList>
    </citation>
    <scope>NUCLEOTIDE SEQUENCE [LARGE SCALE GENOMIC DNA]</scope>
    <source>
        <strain evidence="2">SC8812_S17_18</strain>
    </source>
</reference>
<dbReference type="GO" id="GO:0004803">
    <property type="term" value="F:transposase activity"/>
    <property type="evidence" value="ECO:0007669"/>
    <property type="project" value="InterPro"/>
</dbReference>
<accession>A0A934JWT3</accession>
<dbReference type="InterPro" id="IPR002525">
    <property type="entry name" value="Transp_IS110-like_N"/>
</dbReference>